<accession>A0A6I2FD46</accession>
<gene>
    <name evidence="2" type="ORF">GE115_08325</name>
</gene>
<keyword evidence="1" id="KW-0812">Transmembrane</keyword>
<evidence type="ECO:0000256" key="1">
    <source>
        <dbReference type="SAM" id="Phobius"/>
    </source>
</evidence>
<dbReference type="RefSeq" id="WP_153684282.1">
    <property type="nucleotide sequence ID" value="NZ_WJIF01000003.1"/>
</dbReference>
<organism evidence="2 3">
    <name type="scientific">Agromyces agglutinans</name>
    <dbReference type="NCBI Taxonomy" id="2662258"/>
    <lineage>
        <taxon>Bacteria</taxon>
        <taxon>Bacillati</taxon>
        <taxon>Actinomycetota</taxon>
        <taxon>Actinomycetes</taxon>
        <taxon>Micrococcales</taxon>
        <taxon>Microbacteriaceae</taxon>
        <taxon>Agromyces</taxon>
    </lineage>
</organism>
<dbReference type="SUPFAM" id="SSF140453">
    <property type="entry name" value="EsxAB dimer-like"/>
    <property type="match status" value="1"/>
</dbReference>
<sequence length="358" mass="37669">MTFSIQPAALSAQASSLRALADSTPLADTYATDHLTLEWVDTVVLFARARDAAHSTRDAVTAYLASIADAHGRSADELVAIADDSVATDDAIEAELDAAYPESGASSSPPIAPSNQAVYTAPAPPEDSLVAPADGMPEDLVSTILTTDWLSPSTVVAQIIDWIFDWNYLDEISNKFSGDWDRLYSVSSAIGHLSAYHEAQGAGVTHAMAVCASNWRGNAADAANVFFHETSELLREAAAQLTALAPEFETVARGMKDTADLVAGLFATIMDLAIATAWFYIAGTVLIETVVGTVIGYLAGTGTLAYLLWLVSQAYEAVQSVLLFFDALGAAVGVLSQFLAGGAELPLPTPYDNPMVEA</sequence>
<keyword evidence="1" id="KW-0472">Membrane</keyword>
<protein>
    <submittedName>
        <fullName evidence="2">Uncharacterized protein</fullName>
    </submittedName>
</protein>
<dbReference type="EMBL" id="WJIF01000003">
    <property type="protein sequence ID" value="MRG59873.1"/>
    <property type="molecule type" value="Genomic_DNA"/>
</dbReference>
<evidence type="ECO:0000313" key="2">
    <source>
        <dbReference type="EMBL" id="MRG59873.1"/>
    </source>
</evidence>
<feature type="transmembrane region" description="Helical" evidence="1">
    <location>
        <begin position="287"/>
        <end position="309"/>
    </location>
</feature>
<dbReference type="InterPro" id="IPR036689">
    <property type="entry name" value="ESAT-6-like_sf"/>
</dbReference>
<keyword evidence="1" id="KW-1133">Transmembrane helix</keyword>
<reference evidence="2 3" key="1">
    <citation type="submission" date="2019-10" db="EMBL/GenBank/DDBJ databases">
        <authorList>
            <person name="Nie G."/>
            <person name="Ming H."/>
            <person name="Yi B."/>
        </authorList>
    </citation>
    <scope>NUCLEOTIDE SEQUENCE [LARGE SCALE GENOMIC DNA]</scope>
    <source>
        <strain evidence="2 3">CFH 90414</strain>
    </source>
</reference>
<keyword evidence="3" id="KW-1185">Reference proteome</keyword>
<name>A0A6I2FD46_9MICO</name>
<dbReference type="AlphaFoldDB" id="A0A6I2FD46"/>
<proteinExistence type="predicted"/>
<feature type="transmembrane region" description="Helical" evidence="1">
    <location>
        <begin position="261"/>
        <end position="281"/>
    </location>
</feature>
<evidence type="ECO:0000313" key="3">
    <source>
        <dbReference type="Proteomes" id="UP000431080"/>
    </source>
</evidence>
<comment type="caution">
    <text evidence="2">The sequence shown here is derived from an EMBL/GenBank/DDBJ whole genome shotgun (WGS) entry which is preliminary data.</text>
</comment>
<dbReference type="Proteomes" id="UP000431080">
    <property type="component" value="Unassembled WGS sequence"/>
</dbReference>
<feature type="transmembrane region" description="Helical" evidence="1">
    <location>
        <begin position="321"/>
        <end position="340"/>
    </location>
</feature>